<dbReference type="Gene3D" id="2.60.40.150">
    <property type="entry name" value="C2 domain"/>
    <property type="match status" value="2"/>
</dbReference>
<dbReference type="CDD" id="cd00276">
    <property type="entry name" value="C2B_Synaptotagmin"/>
    <property type="match status" value="1"/>
</dbReference>
<accession>A0A2B4SNQ8</accession>
<feature type="compositionally biased region" description="Acidic residues" evidence="1">
    <location>
        <begin position="104"/>
        <end position="117"/>
    </location>
</feature>
<dbReference type="SMART" id="SM00239">
    <property type="entry name" value="C2"/>
    <property type="match status" value="2"/>
</dbReference>
<evidence type="ECO:0000313" key="4">
    <source>
        <dbReference type="Proteomes" id="UP000225706"/>
    </source>
</evidence>
<feature type="compositionally biased region" description="Basic and acidic residues" evidence="1">
    <location>
        <begin position="43"/>
        <end position="53"/>
    </location>
</feature>
<sequence>MALGVLSVLCWKRFRNLSFMEQFLDYRQVPTATEANENTQEIRNGHATEVKETLDEEENDEKATSEKKQKPTPRQYPSQPPPPWIPKPEVSVVSVQPQDSSIKDDDEIPYSSSDEEPMPSPATQETMTPYDLSDTGPVKRFIPPSEADFLGRVYFSLQFDSNRNVLIVKLIKGEEFPQYAGDSPNVFLELKLVPAMKKEILKTDIHERNSNPNLNEIFEFGLPYDLVKQQNLSFTVTYMDKFSQPFPVGEVTHHLDHLERVGGETVREEMIVCREIQRLQQVKDQPRDLGFGQVLFSLMFMPLTRRLTIVIFKAQHLKPAKDGFPAIYAEVVMINVKRRQRKRKTTTLRTGSLFPVYNEALAFDVADANLEDIRLQVFIKQELESSPDQVVGRVVLGTNAEGLELQHWKEAMTSKKPIAQWHSLREYHPADQTITGVASPTHKSVISKRKLAKFFSTSSEDEG</sequence>
<dbReference type="Proteomes" id="UP000225706">
    <property type="component" value="Unassembled WGS sequence"/>
</dbReference>
<feature type="compositionally biased region" description="Low complexity" evidence="1">
    <location>
        <begin position="87"/>
        <end position="100"/>
    </location>
</feature>
<protein>
    <submittedName>
        <fullName evidence="3">Synaptotagmin-9</fullName>
    </submittedName>
</protein>
<dbReference type="EMBL" id="LSMT01000049">
    <property type="protein sequence ID" value="PFX30510.1"/>
    <property type="molecule type" value="Genomic_DNA"/>
</dbReference>
<proteinExistence type="predicted"/>
<dbReference type="PANTHER" id="PTHR10024">
    <property type="entry name" value="SYNAPTOTAGMIN"/>
    <property type="match status" value="1"/>
</dbReference>
<keyword evidence="4" id="KW-1185">Reference proteome</keyword>
<dbReference type="STRING" id="50429.A0A2B4SNQ8"/>
<dbReference type="OrthoDB" id="26719at2759"/>
<organism evidence="3 4">
    <name type="scientific">Stylophora pistillata</name>
    <name type="common">Smooth cauliflower coral</name>
    <dbReference type="NCBI Taxonomy" id="50429"/>
    <lineage>
        <taxon>Eukaryota</taxon>
        <taxon>Metazoa</taxon>
        <taxon>Cnidaria</taxon>
        <taxon>Anthozoa</taxon>
        <taxon>Hexacorallia</taxon>
        <taxon>Scleractinia</taxon>
        <taxon>Astrocoeniina</taxon>
        <taxon>Pocilloporidae</taxon>
        <taxon>Stylophora</taxon>
    </lineage>
</organism>
<evidence type="ECO:0000313" key="3">
    <source>
        <dbReference type="EMBL" id="PFX30510.1"/>
    </source>
</evidence>
<gene>
    <name evidence="3" type="primary">SYT9</name>
    <name evidence="3" type="ORF">AWC38_SpisGene4676</name>
</gene>
<feature type="domain" description="C2" evidence="2">
    <location>
        <begin position="149"/>
        <end position="270"/>
    </location>
</feature>
<feature type="domain" description="C2" evidence="2">
    <location>
        <begin position="290"/>
        <end position="422"/>
    </location>
</feature>
<reference evidence="4" key="1">
    <citation type="journal article" date="2017" name="bioRxiv">
        <title>Comparative analysis of the genomes of Stylophora pistillata and Acropora digitifera provides evidence for extensive differences between species of corals.</title>
        <authorList>
            <person name="Voolstra C.R."/>
            <person name="Li Y."/>
            <person name="Liew Y.J."/>
            <person name="Baumgarten S."/>
            <person name="Zoccola D."/>
            <person name="Flot J.-F."/>
            <person name="Tambutte S."/>
            <person name="Allemand D."/>
            <person name="Aranda M."/>
        </authorList>
    </citation>
    <scope>NUCLEOTIDE SEQUENCE [LARGE SCALE GENOMIC DNA]</scope>
</reference>
<dbReference type="Pfam" id="PF00168">
    <property type="entry name" value="C2"/>
    <property type="match status" value="2"/>
</dbReference>
<dbReference type="InterPro" id="IPR000008">
    <property type="entry name" value="C2_dom"/>
</dbReference>
<dbReference type="AlphaFoldDB" id="A0A2B4SNQ8"/>
<comment type="caution">
    <text evidence="3">The sequence shown here is derived from an EMBL/GenBank/DDBJ whole genome shotgun (WGS) entry which is preliminary data.</text>
</comment>
<name>A0A2B4SNQ8_STYPI</name>
<dbReference type="PROSITE" id="PS50004">
    <property type="entry name" value="C2"/>
    <property type="match status" value="2"/>
</dbReference>
<dbReference type="SUPFAM" id="SSF49562">
    <property type="entry name" value="C2 domain (Calcium/lipid-binding domain, CaLB)"/>
    <property type="match status" value="2"/>
</dbReference>
<feature type="region of interest" description="Disordered" evidence="1">
    <location>
        <begin position="35"/>
        <end position="131"/>
    </location>
</feature>
<evidence type="ECO:0000256" key="1">
    <source>
        <dbReference type="SAM" id="MobiDB-lite"/>
    </source>
</evidence>
<dbReference type="InterPro" id="IPR035892">
    <property type="entry name" value="C2_domain_sf"/>
</dbReference>
<evidence type="ECO:0000259" key="2">
    <source>
        <dbReference type="PROSITE" id="PS50004"/>
    </source>
</evidence>